<dbReference type="RefSeq" id="WP_311951335.1">
    <property type="nucleotide sequence ID" value="NZ_JAVLVU010000001.1"/>
</dbReference>
<feature type="transmembrane region" description="Helical" evidence="1">
    <location>
        <begin position="51"/>
        <end position="77"/>
    </location>
</feature>
<comment type="caution">
    <text evidence="2">The sequence shown here is derived from an EMBL/GenBank/DDBJ whole genome shotgun (WGS) entry which is preliminary data.</text>
</comment>
<name>A0ABU3GW45_9SPHI</name>
<keyword evidence="1" id="KW-0812">Transmembrane</keyword>
<evidence type="ECO:0000313" key="2">
    <source>
        <dbReference type="EMBL" id="MDT3403993.1"/>
    </source>
</evidence>
<feature type="transmembrane region" description="Helical" evidence="1">
    <location>
        <begin position="98"/>
        <end position="119"/>
    </location>
</feature>
<gene>
    <name evidence="2" type="ORF">QE417_003065</name>
</gene>
<accession>A0ABU3GW45</accession>
<sequence>MPTHDFEEVNVNRWWWLKRLEYNKGLLVSGAIAFVIGGFSSVMLYPNVVHFLFIPFGIACTLYFIAANIAFTLGWVLDIAFNSNNEDNFRLMIYKCGYWLSVLVPPLLTLSIILFFVIAHPNHYLC</sequence>
<protein>
    <submittedName>
        <fullName evidence="2">Uncharacterized protein</fullName>
    </submittedName>
</protein>
<dbReference type="EMBL" id="JAVLVU010000001">
    <property type="protein sequence ID" value="MDT3403993.1"/>
    <property type="molecule type" value="Genomic_DNA"/>
</dbReference>
<proteinExistence type="predicted"/>
<evidence type="ECO:0000313" key="3">
    <source>
        <dbReference type="Proteomes" id="UP001258315"/>
    </source>
</evidence>
<reference evidence="3" key="1">
    <citation type="submission" date="2023-07" db="EMBL/GenBank/DDBJ databases">
        <title>Functional and genomic diversity of the sorghum phyllosphere microbiome.</title>
        <authorList>
            <person name="Shade A."/>
        </authorList>
    </citation>
    <scope>NUCLEOTIDE SEQUENCE [LARGE SCALE GENOMIC DNA]</scope>
    <source>
        <strain evidence="3">SORGH_AS_0422</strain>
    </source>
</reference>
<organism evidence="2 3">
    <name type="scientific">Mucilaginibacter terrae</name>
    <dbReference type="NCBI Taxonomy" id="1955052"/>
    <lineage>
        <taxon>Bacteria</taxon>
        <taxon>Pseudomonadati</taxon>
        <taxon>Bacteroidota</taxon>
        <taxon>Sphingobacteriia</taxon>
        <taxon>Sphingobacteriales</taxon>
        <taxon>Sphingobacteriaceae</taxon>
        <taxon>Mucilaginibacter</taxon>
    </lineage>
</organism>
<keyword evidence="3" id="KW-1185">Reference proteome</keyword>
<keyword evidence="1" id="KW-0472">Membrane</keyword>
<dbReference type="Proteomes" id="UP001258315">
    <property type="component" value="Unassembled WGS sequence"/>
</dbReference>
<feature type="transmembrane region" description="Helical" evidence="1">
    <location>
        <begin position="26"/>
        <end position="45"/>
    </location>
</feature>
<keyword evidence="1" id="KW-1133">Transmembrane helix</keyword>
<evidence type="ECO:0000256" key="1">
    <source>
        <dbReference type="SAM" id="Phobius"/>
    </source>
</evidence>